<organism evidence="1 2">
    <name type="scientific">candidate division WOR-3 bacterium JGI_Cruoil_03_51_56</name>
    <dbReference type="NCBI Taxonomy" id="1973747"/>
    <lineage>
        <taxon>Bacteria</taxon>
        <taxon>Bacteria division WOR-3</taxon>
    </lineage>
</organism>
<sequence>MDYESCEMLKAIRSRHPSEFGKACQVLLAITCCRLGFRNVVERRSQGVDIDARSHPAFADYSFEVKTTHSSSVSIGTKDVEGLEAKAKDSFRTAYAVLRPGLLSDWIIAGSKGIPAGNIPLGRFEARELPDIQCQVRRVFPHVLKEHAAEILRIARNEVQGYLQKCLADEKRKCRQR</sequence>
<dbReference type="EMBL" id="NOZP01000102">
    <property type="protein sequence ID" value="OYD15444.1"/>
    <property type="molecule type" value="Genomic_DNA"/>
</dbReference>
<accession>A0A235BT81</accession>
<evidence type="ECO:0000313" key="1">
    <source>
        <dbReference type="EMBL" id="OYD15444.1"/>
    </source>
</evidence>
<gene>
    <name evidence="1" type="ORF">CH330_05685</name>
</gene>
<reference evidence="1 2" key="1">
    <citation type="submission" date="2017-07" db="EMBL/GenBank/DDBJ databases">
        <title>Recovery of genomes from metagenomes via a dereplication, aggregation, and scoring strategy.</title>
        <authorList>
            <person name="Sieber C.M."/>
            <person name="Probst A.J."/>
            <person name="Sharrar A."/>
            <person name="Thomas B.C."/>
            <person name="Hess M."/>
            <person name="Tringe S.G."/>
            <person name="Banfield J.F."/>
        </authorList>
    </citation>
    <scope>NUCLEOTIDE SEQUENCE [LARGE SCALE GENOMIC DNA]</scope>
    <source>
        <strain evidence="1">JGI_Cruoil_03_51_56</strain>
    </source>
</reference>
<protein>
    <submittedName>
        <fullName evidence="1">Uncharacterized protein</fullName>
    </submittedName>
</protein>
<proteinExistence type="predicted"/>
<dbReference type="Proteomes" id="UP000215559">
    <property type="component" value="Unassembled WGS sequence"/>
</dbReference>
<name>A0A235BT81_UNCW3</name>
<comment type="caution">
    <text evidence="1">The sequence shown here is derived from an EMBL/GenBank/DDBJ whole genome shotgun (WGS) entry which is preliminary data.</text>
</comment>
<evidence type="ECO:0000313" key="2">
    <source>
        <dbReference type="Proteomes" id="UP000215559"/>
    </source>
</evidence>
<dbReference type="AlphaFoldDB" id="A0A235BT81"/>